<sequence>MSRAQFEERFFGVARWVVIAFLAVITVVPFYYMLLLSLKPIDALLLDPGSLWVSAKDFTLSTYRDVLRSTDDGGQGFLRFLLNSALVSLGTVALTMLAAVPGAYAISRLKFFGHRQVSALFLAVYLFPATLLAVPLFVVFAKLHLSSSLVGLAVVYVAQTVPVAIYMLKNYLVTIPSSIEEAAALDGCSRLQTVRKVVLPLALPSLMATGLYVFMIAWNEFLFALLFLAADPGKWTVPLGLAQLSNGVEVPKTVLMAGSVVLTIPVVLLFFAAERLLTEGLTSGADKS</sequence>
<evidence type="ECO:0000256" key="5">
    <source>
        <dbReference type="ARBA" id="ARBA00022989"/>
    </source>
</evidence>
<dbReference type="PANTHER" id="PTHR32243">
    <property type="entry name" value="MALTOSE TRANSPORT SYSTEM PERMEASE-RELATED"/>
    <property type="match status" value="1"/>
</dbReference>
<organism evidence="9 10">
    <name type="scientific">Streptomyces flaveolus</name>
    <dbReference type="NCBI Taxonomy" id="67297"/>
    <lineage>
        <taxon>Bacteria</taxon>
        <taxon>Bacillati</taxon>
        <taxon>Actinomycetota</taxon>
        <taxon>Actinomycetes</taxon>
        <taxon>Kitasatosporales</taxon>
        <taxon>Streptomycetaceae</taxon>
        <taxon>Streptomyces</taxon>
    </lineage>
</organism>
<keyword evidence="2 7" id="KW-0813">Transport</keyword>
<dbReference type="SUPFAM" id="SSF161098">
    <property type="entry name" value="MetI-like"/>
    <property type="match status" value="1"/>
</dbReference>
<name>A0ABV3AP86_9ACTN</name>
<keyword evidence="5 7" id="KW-1133">Transmembrane helix</keyword>
<evidence type="ECO:0000256" key="7">
    <source>
        <dbReference type="RuleBase" id="RU363032"/>
    </source>
</evidence>
<dbReference type="CDD" id="cd06261">
    <property type="entry name" value="TM_PBP2"/>
    <property type="match status" value="1"/>
</dbReference>
<feature type="transmembrane region" description="Helical" evidence="7">
    <location>
        <begin position="254"/>
        <end position="273"/>
    </location>
</feature>
<evidence type="ECO:0000313" key="9">
    <source>
        <dbReference type="EMBL" id="MEU5713335.1"/>
    </source>
</evidence>
<evidence type="ECO:0000256" key="3">
    <source>
        <dbReference type="ARBA" id="ARBA00022475"/>
    </source>
</evidence>
<comment type="subcellular location">
    <subcellularLocation>
        <location evidence="1 7">Cell membrane</location>
        <topology evidence="1 7">Multi-pass membrane protein</topology>
    </subcellularLocation>
</comment>
<dbReference type="InterPro" id="IPR050901">
    <property type="entry name" value="BP-dep_ABC_trans_perm"/>
</dbReference>
<dbReference type="Gene3D" id="1.10.3720.10">
    <property type="entry name" value="MetI-like"/>
    <property type="match status" value="1"/>
</dbReference>
<accession>A0ABV3AP86</accession>
<feature type="transmembrane region" description="Helical" evidence="7">
    <location>
        <begin position="85"/>
        <end position="107"/>
    </location>
</feature>
<dbReference type="InterPro" id="IPR000515">
    <property type="entry name" value="MetI-like"/>
</dbReference>
<keyword evidence="10" id="KW-1185">Reference proteome</keyword>
<feature type="transmembrane region" description="Helical" evidence="7">
    <location>
        <begin position="147"/>
        <end position="168"/>
    </location>
</feature>
<dbReference type="EMBL" id="JBFAEG010000049">
    <property type="protein sequence ID" value="MEU5713335.1"/>
    <property type="molecule type" value="Genomic_DNA"/>
</dbReference>
<dbReference type="Proteomes" id="UP001551011">
    <property type="component" value="Unassembled WGS sequence"/>
</dbReference>
<keyword evidence="4 7" id="KW-0812">Transmembrane</keyword>
<feature type="transmembrane region" description="Helical" evidence="7">
    <location>
        <begin position="197"/>
        <end position="218"/>
    </location>
</feature>
<dbReference type="RefSeq" id="WP_030657367.1">
    <property type="nucleotide sequence ID" value="NZ_JBEXDP010000054.1"/>
</dbReference>
<keyword evidence="6 7" id="KW-0472">Membrane</keyword>
<evidence type="ECO:0000256" key="6">
    <source>
        <dbReference type="ARBA" id="ARBA00023136"/>
    </source>
</evidence>
<evidence type="ECO:0000259" key="8">
    <source>
        <dbReference type="PROSITE" id="PS50928"/>
    </source>
</evidence>
<feature type="transmembrane region" description="Helical" evidence="7">
    <location>
        <begin position="12"/>
        <end position="34"/>
    </location>
</feature>
<feature type="domain" description="ABC transmembrane type-1" evidence="8">
    <location>
        <begin position="81"/>
        <end position="273"/>
    </location>
</feature>
<dbReference type="PROSITE" id="PS50928">
    <property type="entry name" value="ABC_TM1"/>
    <property type="match status" value="1"/>
</dbReference>
<dbReference type="InterPro" id="IPR035906">
    <property type="entry name" value="MetI-like_sf"/>
</dbReference>
<protein>
    <submittedName>
        <fullName evidence="9">Carbohydrate ABC transporter permease</fullName>
    </submittedName>
</protein>
<feature type="transmembrane region" description="Helical" evidence="7">
    <location>
        <begin position="119"/>
        <end position="141"/>
    </location>
</feature>
<dbReference type="Pfam" id="PF00528">
    <property type="entry name" value="BPD_transp_1"/>
    <property type="match status" value="1"/>
</dbReference>
<comment type="similarity">
    <text evidence="7">Belongs to the binding-protein-dependent transport system permease family.</text>
</comment>
<evidence type="ECO:0000256" key="1">
    <source>
        <dbReference type="ARBA" id="ARBA00004651"/>
    </source>
</evidence>
<evidence type="ECO:0000256" key="2">
    <source>
        <dbReference type="ARBA" id="ARBA00022448"/>
    </source>
</evidence>
<dbReference type="PANTHER" id="PTHR32243:SF18">
    <property type="entry name" value="INNER MEMBRANE ABC TRANSPORTER PERMEASE PROTEIN YCJP"/>
    <property type="match status" value="1"/>
</dbReference>
<evidence type="ECO:0000313" key="10">
    <source>
        <dbReference type="Proteomes" id="UP001551011"/>
    </source>
</evidence>
<keyword evidence="3" id="KW-1003">Cell membrane</keyword>
<evidence type="ECO:0000256" key="4">
    <source>
        <dbReference type="ARBA" id="ARBA00022692"/>
    </source>
</evidence>
<reference evidence="9 10" key="1">
    <citation type="submission" date="2024-06" db="EMBL/GenBank/DDBJ databases">
        <title>The Natural Products Discovery Center: Release of the First 8490 Sequenced Strains for Exploring Actinobacteria Biosynthetic Diversity.</title>
        <authorList>
            <person name="Kalkreuter E."/>
            <person name="Kautsar S.A."/>
            <person name="Yang D."/>
            <person name="Bader C.D."/>
            <person name="Teijaro C.N."/>
            <person name="Fluegel L."/>
            <person name="Davis C.M."/>
            <person name="Simpson J.R."/>
            <person name="Lauterbach L."/>
            <person name="Steele A.D."/>
            <person name="Gui C."/>
            <person name="Meng S."/>
            <person name="Li G."/>
            <person name="Viehrig K."/>
            <person name="Ye F."/>
            <person name="Su P."/>
            <person name="Kiefer A.F."/>
            <person name="Nichols A."/>
            <person name="Cepeda A.J."/>
            <person name="Yan W."/>
            <person name="Fan B."/>
            <person name="Jiang Y."/>
            <person name="Adhikari A."/>
            <person name="Zheng C.-J."/>
            <person name="Schuster L."/>
            <person name="Cowan T.M."/>
            <person name="Smanski M.J."/>
            <person name="Chevrette M.G."/>
            <person name="De Carvalho L.P.S."/>
            <person name="Shen B."/>
        </authorList>
    </citation>
    <scope>NUCLEOTIDE SEQUENCE [LARGE SCALE GENOMIC DNA]</scope>
    <source>
        <strain evidence="9 10">NPDC020594</strain>
    </source>
</reference>
<proteinExistence type="inferred from homology"/>
<comment type="caution">
    <text evidence="9">The sequence shown here is derived from an EMBL/GenBank/DDBJ whole genome shotgun (WGS) entry which is preliminary data.</text>
</comment>
<gene>
    <name evidence="9" type="ORF">AB0H04_42070</name>
</gene>